<evidence type="ECO:0000259" key="5">
    <source>
        <dbReference type="PROSITE" id="PS50932"/>
    </source>
</evidence>
<keyword evidence="3" id="KW-0804">Transcription</keyword>
<dbReference type="Proteomes" id="UP001592531">
    <property type="component" value="Unassembled WGS sequence"/>
</dbReference>
<dbReference type="PROSITE" id="PS50932">
    <property type="entry name" value="HTH_LACI_2"/>
    <property type="match status" value="1"/>
</dbReference>
<dbReference type="SUPFAM" id="SSF53822">
    <property type="entry name" value="Periplasmic binding protein-like I"/>
    <property type="match status" value="1"/>
</dbReference>
<evidence type="ECO:0000256" key="3">
    <source>
        <dbReference type="ARBA" id="ARBA00023163"/>
    </source>
</evidence>
<dbReference type="SMART" id="SM00354">
    <property type="entry name" value="HTH_LACI"/>
    <property type="match status" value="1"/>
</dbReference>
<dbReference type="InterPro" id="IPR028082">
    <property type="entry name" value="Peripla_BP_I"/>
</dbReference>
<comment type="caution">
    <text evidence="6">The sequence shown here is derived from an EMBL/GenBank/DDBJ whole genome shotgun (WGS) entry which is preliminary data.</text>
</comment>
<dbReference type="Gene3D" id="1.10.260.40">
    <property type="entry name" value="lambda repressor-like DNA-binding domains"/>
    <property type="match status" value="1"/>
</dbReference>
<feature type="domain" description="HTH lacI-type" evidence="5">
    <location>
        <begin position="28"/>
        <end position="81"/>
    </location>
</feature>
<dbReference type="EMBL" id="JBHFAB010000031">
    <property type="protein sequence ID" value="MFC1420907.1"/>
    <property type="molecule type" value="Genomic_DNA"/>
</dbReference>
<keyword evidence="7" id="KW-1185">Reference proteome</keyword>
<dbReference type="CDD" id="cd06296">
    <property type="entry name" value="PBP1_CatR-like"/>
    <property type="match status" value="1"/>
</dbReference>
<evidence type="ECO:0000313" key="6">
    <source>
        <dbReference type="EMBL" id="MFC1420907.1"/>
    </source>
</evidence>
<dbReference type="InterPro" id="IPR010982">
    <property type="entry name" value="Lambda_DNA-bd_dom_sf"/>
</dbReference>
<evidence type="ECO:0000256" key="4">
    <source>
        <dbReference type="SAM" id="MobiDB-lite"/>
    </source>
</evidence>
<accession>A0ABV6W582</accession>
<dbReference type="PANTHER" id="PTHR30146">
    <property type="entry name" value="LACI-RELATED TRANSCRIPTIONAL REPRESSOR"/>
    <property type="match status" value="1"/>
</dbReference>
<dbReference type="InterPro" id="IPR046335">
    <property type="entry name" value="LacI/GalR-like_sensor"/>
</dbReference>
<evidence type="ECO:0000256" key="2">
    <source>
        <dbReference type="ARBA" id="ARBA00023125"/>
    </source>
</evidence>
<evidence type="ECO:0000256" key="1">
    <source>
        <dbReference type="ARBA" id="ARBA00023015"/>
    </source>
</evidence>
<dbReference type="GO" id="GO:0003677">
    <property type="term" value="F:DNA binding"/>
    <property type="evidence" value="ECO:0007669"/>
    <property type="project" value="UniProtKB-KW"/>
</dbReference>
<sequence>MSRSGRTQPTPPAPTSADVAPGAETPRVTIADIAREAGVSVPTVSKVLNGHAQVAQGTRDRVEALLEKHNYLRRRSRPTRSVELIDLVINEIDSPWSVEVIQGVEREAARHGVGVVITAVHGRPADILRWLDNLTRRGSDGVILAVTALPAGQRRKIQDLRVPLVVVDPVGNPDPAIPSVGATNWPGGLAATQHLLALGHRRIGIITGPTDIQCARARLDGYRAALEGGGIAVDPDLIRRGDFHHETGFSGMRELLALDRPPTAVFACSDLQALGAYEAIRQAGLHVGTDVSVVGFDDVASAAWASPPLTTVRQPLGEMAAMGARIVLKGVDAVLPGGTQRLELATDLVIRESTGPARG</sequence>
<dbReference type="InterPro" id="IPR000843">
    <property type="entry name" value="HTH_LacI"/>
</dbReference>
<dbReference type="Gene3D" id="3.40.50.2300">
    <property type="match status" value="2"/>
</dbReference>
<dbReference type="RefSeq" id="WP_380543081.1">
    <property type="nucleotide sequence ID" value="NZ_JBHFAB010000031.1"/>
</dbReference>
<protein>
    <submittedName>
        <fullName evidence="6">LacI family DNA-binding transcriptional regulator</fullName>
    </submittedName>
</protein>
<proteinExistence type="predicted"/>
<dbReference type="PANTHER" id="PTHR30146:SF153">
    <property type="entry name" value="LACTOSE OPERON REPRESSOR"/>
    <property type="match status" value="1"/>
</dbReference>
<dbReference type="SUPFAM" id="SSF47413">
    <property type="entry name" value="lambda repressor-like DNA-binding domains"/>
    <property type="match status" value="1"/>
</dbReference>
<evidence type="ECO:0000313" key="7">
    <source>
        <dbReference type="Proteomes" id="UP001592531"/>
    </source>
</evidence>
<keyword evidence="2 6" id="KW-0238">DNA-binding</keyword>
<dbReference type="Pfam" id="PF13377">
    <property type="entry name" value="Peripla_BP_3"/>
    <property type="match status" value="1"/>
</dbReference>
<dbReference type="PRINTS" id="PR00036">
    <property type="entry name" value="HTHLACI"/>
</dbReference>
<organism evidence="6 7">
    <name type="scientific">Streptacidiphilus cavernicola</name>
    <dbReference type="NCBI Taxonomy" id="3342716"/>
    <lineage>
        <taxon>Bacteria</taxon>
        <taxon>Bacillati</taxon>
        <taxon>Actinomycetota</taxon>
        <taxon>Actinomycetes</taxon>
        <taxon>Kitasatosporales</taxon>
        <taxon>Streptomycetaceae</taxon>
        <taxon>Streptacidiphilus</taxon>
    </lineage>
</organism>
<keyword evidence="1" id="KW-0805">Transcription regulation</keyword>
<dbReference type="CDD" id="cd01392">
    <property type="entry name" value="HTH_LacI"/>
    <property type="match status" value="1"/>
</dbReference>
<name>A0ABV6W582_9ACTN</name>
<dbReference type="Pfam" id="PF00356">
    <property type="entry name" value="LacI"/>
    <property type="match status" value="1"/>
</dbReference>
<gene>
    <name evidence="6" type="ORF">ACEZDE_30315</name>
</gene>
<dbReference type="PROSITE" id="PS00356">
    <property type="entry name" value="HTH_LACI_1"/>
    <property type="match status" value="1"/>
</dbReference>
<reference evidence="6 7" key="1">
    <citation type="submission" date="2024-09" db="EMBL/GenBank/DDBJ databases">
        <authorList>
            <person name="Lee S.D."/>
        </authorList>
    </citation>
    <scope>NUCLEOTIDE SEQUENCE [LARGE SCALE GENOMIC DNA]</scope>
    <source>
        <strain evidence="6 7">N8-3</strain>
    </source>
</reference>
<feature type="region of interest" description="Disordered" evidence="4">
    <location>
        <begin position="1"/>
        <end position="24"/>
    </location>
</feature>